<evidence type="ECO:0000259" key="5">
    <source>
        <dbReference type="Pfam" id="PF22780"/>
    </source>
</evidence>
<feature type="domain" description="RsdA/BaiN/AoA(So)-like Rossmann fold-like" evidence="4">
    <location>
        <begin position="38"/>
        <end position="430"/>
    </location>
</feature>
<sequence>MVLKNRIFASIEADFSPLIKLRISLGFSQNIIMNNKKKIIIIGGGAAGFFCAANLDENKFKVTILEQNQDVLQKVKISGGGRCNVTHACFDPRELVKFYPRGNKELLSVFSKFQPGDTMDWFAQRNVSLKIEGDNRIFPESNSSQTIIDCFLKEVQSKNFEIKTQSVVLEIQKLEEGYKITTKEGEILTDYVIYTTGSSPKSLKMIENLGHKIVSPVPSLFTFNIKNDVLNDLMGTSFPHAEVSIPKLKMEEFGPLLITHWGLSGPAILKLSAWKARELADLKYNFEIKVNFIGIDKEQAEEFFKNYREENPKKTIGNAKIFEITNRFWHRILWLSKVDLEKNISHITKQELQKILENLCENTMQVKGKSTFKDEFVTAGGVDLKEINFKTMESKILENFYIAGEVLNIDAVTGGFNFQACWSEAWLIAQDLNAK</sequence>
<proteinExistence type="predicted"/>
<dbReference type="PANTHER" id="PTHR42887">
    <property type="entry name" value="OS12G0638800 PROTEIN"/>
    <property type="match status" value="1"/>
</dbReference>
<gene>
    <name evidence="6" type="ORF">SDC9_02018</name>
</gene>
<evidence type="ECO:0000259" key="4">
    <source>
        <dbReference type="Pfam" id="PF03486"/>
    </source>
</evidence>
<evidence type="ECO:0000256" key="1">
    <source>
        <dbReference type="ARBA" id="ARBA00001974"/>
    </source>
</evidence>
<dbReference type="InterPro" id="IPR055178">
    <property type="entry name" value="RsdA/BaiN/AoA(So)-like_dom"/>
</dbReference>
<dbReference type="InterPro" id="IPR004792">
    <property type="entry name" value="BaiN-like"/>
</dbReference>
<dbReference type="PANTHER" id="PTHR42887:SF2">
    <property type="entry name" value="OS12G0638800 PROTEIN"/>
    <property type="match status" value="1"/>
</dbReference>
<comment type="caution">
    <text evidence="6">The sequence shown here is derived from an EMBL/GenBank/DDBJ whole genome shotgun (WGS) entry which is preliminary data.</text>
</comment>
<dbReference type="Pfam" id="PF03486">
    <property type="entry name" value="HI0933_like"/>
    <property type="match status" value="1"/>
</dbReference>
<dbReference type="NCBIfam" id="TIGR00275">
    <property type="entry name" value="aminoacetone oxidase family FAD-binding enzyme"/>
    <property type="match status" value="1"/>
</dbReference>
<keyword evidence="3" id="KW-0274">FAD</keyword>
<dbReference type="InterPro" id="IPR023166">
    <property type="entry name" value="BaiN-like_dom_sf"/>
</dbReference>
<evidence type="ECO:0000256" key="3">
    <source>
        <dbReference type="ARBA" id="ARBA00022827"/>
    </source>
</evidence>
<comment type="cofactor">
    <cofactor evidence="1">
        <name>FAD</name>
        <dbReference type="ChEBI" id="CHEBI:57692"/>
    </cofactor>
</comment>
<protein>
    <recommendedName>
        <fullName evidence="7">Ferredoxin--NADP reductase</fullName>
    </recommendedName>
</protein>
<evidence type="ECO:0008006" key="7">
    <source>
        <dbReference type="Google" id="ProtNLM"/>
    </source>
</evidence>
<dbReference type="Gene3D" id="2.40.30.10">
    <property type="entry name" value="Translation factors"/>
    <property type="match status" value="1"/>
</dbReference>
<dbReference type="Pfam" id="PF22780">
    <property type="entry name" value="HI0933_like_1st"/>
    <property type="match status" value="1"/>
</dbReference>
<dbReference type="AlphaFoldDB" id="A0A644SS99"/>
<feature type="domain" description="RsdA/BaiN/AoA(So)-like insert" evidence="5">
    <location>
        <begin position="217"/>
        <end position="377"/>
    </location>
</feature>
<keyword evidence="2" id="KW-0285">Flavoprotein</keyword>
<evidence type="ECO:0000313" key="6">
    <source>
        <dbReference type="EMBL" id="MPL56532.1"/>
    </source>
</evidence>
<accession>A0A644SS99</accession>
<organism evidence="6">
    <name type="scientific">bioreactor metagenome</name>
    <dbReference type="NCBI Taxonomy" id="1076179"/>
    <lineage>
        <taxon>unclassified sequences</taxon>
        <taxon>metagenomes</taxon>
        <taxon>ecological metagenomes</taxon>
    </lineage>
</organism>
<dbReference type="InterPro" id="IPR036188">
    <property type="entry name" value="FAD/NAD-bd_sf"/>
</dbReference>
<reference evidence="6" key="1">
    <citation type="submission" date="2019-08" db="EMBL/GenBank/DDBJ databases">
        <authorList>
            <person name="Kucharzyk K."/>
            <person name="Murdoch R.W."/>
            <person name="Higgins S."/>
            <person name="Loffler F."/>
        </authorList>
    </citation>
    <scope>NUCLEOTIDE SEQUENCE</scope>
</reference>
<name>A0A644SS99_9ZZZZ</name>
<dbReference type="Gene3D" id="1.10.8.260">
    <property type="entry name" value="HI0933 insert domain-like"/>
    <property type="match status" value="1"/>
</dbReference>
<dbReference type="SUPFAM" id="SSF160996">
    <property type="entry name" value="HI0933 insert domain-like"/>
    <property type="match status" value="1"/>
</dbReference>
<dbReference type="Gene3D" id="3.50.50.60">
    <property type="entry name" value="FAD/NAD(P)-binding domain"/>
    <property type="match status" value="1"/>
</dbReference>
<dbReference type="EMBL" id="VSSQ01000003">
    <property type="protein sequence ID" value="MPL56532.1"/>
    <property type="molecule type" value="Genomic_DNA"/>
</dbReference>
<dbReference type="InterPro" id="IPR057661">
    <property type="entry name" value="RsdA/BaiN/AoA(So)_Rossmann"/>
</dbReference>
<evidence type="ECO:0000256" key="2">
    <source>
        <dbReference type="ARBA" id="ARBA00022630"/>
    </source>
</evidence>
<dbReference type="SUPFAM" id="SSF51905">
    <property type="entry name" value="FAD/NAD(P)-binding domain"/>
    <property type="match status" value="1"/>
</dbReference>